<protein>
    <submittedName>
        <fullName evidence="2">NAD dependent epimerase/dehydratase family protein</fullName>
    </submittedName>
</protein>
<dbReference type="Pfam" id="PF13460">
    <property type="entry name" value="NAD_binding_10"/>
    <property type="match status" value="1"/>
</dbReference>
<dbReference type="InterPro" id="IPR016040">
    <property type="entry name" value="NAD(P)-bd_dom"/>
</dbReference>
<dbReference type="STRING" id="764291.STRUR_1884"/>
<evidence type="ECO:0000313" key="2">
    <source>
        <dbReference type="EMBL" id="EHJ55911.1"/>
    </source>
</evidence>
<dbReference type="Gene3D" id="3.40.50.720">
    <property type="entry name" value="NAD(P)-binding Rossmann-like Domain"/>
    <property type="match status" value="1"/>
</dbReference>
<dbReference type="SUPFAM" id="SSF51735">
    <property type="entry name" value="NAD(P)-binding Rossmann-fold domains"/>
    <property type="match status" value="1"/>
</dbReference>
<evidence type="ECO:0000259" key="1">
    <source>
        <dbReference type="Pfam" id="PF13460"/>
    </source>
</evidence>
<sequence length="178" mass="19827">MNIFVVGATGRVATELIKDLVADGHEVIAGARRPEAVIDLDHVKPVLFDLHEDEETLAETIGQNVDAIYFTAGSRGKDLLQTDAYWAVKVMKAAEQLGIKRFIMLSAVYANQPQFWKKTGIEDYQAAKFFANEWLKHRTNLDYTILRPGILLEAKNTFGKGIDMSDGETAIKEAISKL</sequence>
<dbReference type="EMBL" id="AEUZ02000001">
    <property type="protein sequence ID" value="EHJ55911.1"/>
    <property type="molecule type" value="Genomic_DNA"/>
</dbReference>
<dbReference type="PANTHER" id="PTHR15020">
    <property type="entry name" value="FLAVIN REDUCTASE-RELATED"/>
    <property type="match status" value="1"/>
</dbReference>
<keyword evidence="3" id="KW-1185">Reference proteome</keyword>
<name>G5KDD6_9STRE</name>
<evidence type="ECO:0000313" key="3">
    <source>
        <dbReference type="Proteomes" id="UP000005388"/>
    </source>
</evidence>
<accession>G5KDD6</accession>
<dbReference type="PANTHER" id="PTHR15020:SF50">
    <property type="entry name" value="UPF0659 PROTEIN YMR090W"/>
    <property type="match status" value="1"/>
</dbReference>
<reference evidence="2 3" key="1">
    <citation type="journal article" date="2014" name="Int. J. Syst. Evol. Microbiol.">
        <title>Phylogenomics and the dynamic genome evolution of the genus Streptococcus.</title>
        <authorList>
            <consortium name="The Broad Institute Genome Sequencing Platform"/>
            <person name="Richards V.P."/>
            <person name="Palmer S.R."/>
            <person name="Pavinski Bitar P.D."/>
            <person name="Qin X."/>
            <person name="Weinstock G.M."/>
            <person name="Highlander S.K."/>
            <person name="Town C.D."/>
            <person name="Burne R.A."/>
            <person name="Stanhope M.J."/>
        </authorList>
    </citation>
    <scope>NUCLEOTIDE SEQUENCE [LARGE SCALE GENOMIC DNA]</scope>
    <source>
        <strain evidence="2 3">2285-97</strain>
    </source>
</reference>
<proteinExistence type="predicted"/>
<comment type="caution">
    <text evidence="2">The sequence shown here is derived from an EMBL/GenBank/DDBJ whole genome shotgun (WGS) entry which is preliminary data.</text>
</comment>
<organism evidence="2 3">
    <name type="scientific">Streptococcus urinalis 2285-97</name>
    <dbReference type="NCBI Taxonomy" id="764291"/>
    <lineage>
        <taxon>Bacteria</taxon>
        <taxon>Bacillati</taxon>
        <taxon>Bacillota</taxon>
        <taxon>Bacilli</taxon>
        <taxon>Lactobacillales</taxon>
        <taxon>Streptococcaceae</taxon>
        <taxon>Streptococcus</taxon>
    </lineage>
</organism>
<dbReference type="RefSeq" id="WP_006738690.1">
    <property type="nucleotide sequence ID" value="NZ_AEUZ02000001.1"/>
</dbReference>
<dbReference type="InterPro" id="IPR036291">
    <property type="entry name" value="NAD(P)-bd_dom_sf"/>
</dbReference>
<dbReference type="eggNOG" id="COG0702">
    <property type="taxonomic scope" value="Bacteria"/>
</dbReference>
<dbReference type="Proteomes" id="UP000005388">
    <property type="component" value="Unassembled WGS sequence"/>
</dbReference>
<feature type="domain" description="NAD(P)-binding" evidence="1">
    <location>
        <begin position="7"/>
        <end position="175"/>
    </location>
</feature>
<gene>
    <name evidence="2" type="ORF">STRUR_1884</name>
</gene>
<dbReference type="AlphaFoldDB" id="G5KDD6"/>